<dbReference type="STRING" id="1499967.U27_04733"/>
<dbReference type="Pfam" id="PF20736">
    <property type="entry name" value="Glyco_hydro127M"/>
    <property type="match status" value="1"/>
</dbReference>
<feature type="domain" description="Non-reducing end beta-L-arabinofuranosidase-like GH127 middle" evidence="2">
    <location>
        <begin position="394"/>
        <end position="485"/>
    </location>
</feature>
<evidence type="ECO:0000259" key="1">
    <source>
        <dbReference type="Pfam" id="PF07944"/>
    </source>
</evidence>
<name>A0A081BZL1_VECG1</name>
<evidence type="ECO:0000259" key="2">
    <source>
        <dbReference type="Pfam" id="PF20736"/>
    </source>
</evidence>
<evidence type="ECO:0000313" key="3">
    <source>
        <dbReference type="EMBL" id="GAK57766.1"/>
    </source>
</evidence>
<sequence length="645" mass="73989">MRKPLLQQPYFKPFPLGNIKPLGWLKNQLRIQANGLSGHLDEFWPDVKDSAWFGGNAEGWERAPYWLDGVIPLSYLLGDPALKAKVQRYVEYIMDHQQEDGWLGPRTENDKRHDIWSLFLALKVLLQYYEVTHDSRVITAMEKSLRGIDRHIDAAPLFNWAQFRWFEALIPLYWLYERTGEEWLLQLAIKLHAQGFNWSAFFEHWPMTAPTEMKRWNYMSHVVNNAMALKAHGLWQRQSGREADRAAVYNMLAQLDRYHGMVTGIFSGDECLAGDSPIQGTELCAVVEYMYSLEILLSLFGDPAFGDRLEKIAFNALPATFSPDMWTHQYVQQANQIECSIKEHRPWNTNTPDANIFGLEPHYGCCTANLSQGWPKFAAHLWMQTADQGLAAVAYAPNVVAAAIHGTRVEVRTETDYPFRETLKLSVNTDAPVRFPLLLRIPQWAAGATISLDNGEVILPQIGDFHRLEREWKRGITEITIKFPMQPQLIRRPRRTVAIERGPLVYSLKIEEEWKRVNTDKPHRELPHADYEIYATTSWNYGLEVTEDTLEQSLVFTEQPLSECPFSPAGASVVCKVKGRKISEWQNEHGSAGPLPERLMASSEPEEELTLIPYGCTNLRLTEFPVLRRASHSWRSIASLKAEAR</sequence>
<accession>A0A081BZL1</accession>
<dbReference type="HOGENOM" id="CLU_016354_0_0_0"/>
<gene>
    <name evidence="3" type="ORF">U27_04733</name>
</gene>
<dbReference type="GO" id="GO:0005975">
    <property type="term" value="P:carbohydrate metabolic process"/>
    <property type="evidence" value="ECO:0007669"/>
    <property type="project" value="InterPro"/>
</dbReference>
<dbReference type="PANTHER" id="PTHR31151:SF0">
    <property type="entry name" value="PROLINE-TRNA LIGASE (DUF1680)"/>
    <property type="match status" value="1"/>
</dbReference>
<dbReference type="Pfam" id="PF07944">
    <property type="entry name" value="Beta-AFase-like_GH127_cat"/>
    <property type="match status" value="1"/>
</dbReference>
<organism evidence="3">
    <name type="scientific">Vecturithrix granuli</name>
    <dbReference type="NCBI Taxonomy" id="1499967"/>
    <lineage>
        <taxon>Bacteria</taxon>
        <taxon>Candidatus Moduliflexota</taxon>
        <taxon>Candidatus Vecturitrichia</taxon>
        <taxon>Candidatus Vecturitrichales</taxon>
        <taxon>Candidatus Vecturitrichaceae</taxon>
        <taxon>Candidatus Vecturithrix</taxon>
    </lineage>
</organism>
<evidence type="ECO:0000313" key="4">
    <source>
        <dbReference type="Proteomes" id="UP000030661"/>
    </source>
</evidence>
<keyword evidence="4" id="KW-1185">Reference proteome</keyword>
<dbReference type="InterPro" id="IPR049046">
    <property type="entry name" value="Beta-AFase-like_GH127_middle"/>
</dbReference>
<dbReference type="eggNOG" id="COG3533">
    <property type="taxonomic scope" value="Bacteria"/>
</dbReference>
<feature type="domain" description="Non-reducing end beta-L-arabinofuranosidase-like GH127 catalytic" evidence="1">
    <location>
        <begin position="65"/>
        <end position="378"/>
    </location>
</feature>
<dbReference type="SUPFAM" id="SSF48208">
    <property type="entry name" value="Six-hairpin glycosidases"/>
    <property type="match status" value="1"/>
</dbReference>
<dbReference type="InterPro" id="IPR012878">
    <property type="entry name" value="Beta-AFase-like_GH127_cat"/>
</dbReference>
<dbReference type="InterPro" id="IPR008928">
    <property type="entry name" value="6-hairpin_glycosidase_sf"/>
</dbReference>
<proteinExistence type="predicted"/>
<dbReference type="EMBL" id="DF820466">
    <property type="protein sequence ID" value="GAK57766.1"/>
    <property type="molecule type" value="Genomic_DNA"/>
</dbReference>
<dbReference type="PANTHER" id="PTHR31151">
    <property type="entry name" value="PROLINE-TRNA LIGASE (DUF1680)"/>
    <property type="match status" value="1"/>
</dbReference>
<dbReference type="AlphaFoldDB" id="A0A081BZL1"/>
<protein>
    <submittedName>
        <fullName evidence="3">Uncharacterized protein</fullName>
    </submittedName>
</protein>
<dbReference type="Proteomes" id="UP000030661">
    <property type="component" value="Unassembled WGS sequence"/>
</dbReference>
<reference evidence="3" key="1">
    <citation type="journal article" date="2015" name="PeerJ">
        <title>First genomic representation of candidate bacterial phylum KSB3 points to enhanced environmental sensing as a trigger of wastewater bulking.</title>
        <authorList>
            <person name="Sekiguchi Y."/>
            <person name="Ohashi A."/>
            <person name="Parks D.H."/>
            <person name="Yamauchi T."/>
            <person name="Tyson G.W."/>
            <person name="Hugenholtz P."/>
        </authorList>
    </citation>
    <scope>NUCLEOTIDE SEQUENCE [LARGE SCALE GENOMIC DNA]</scope>
</reference>